<evidence type="ECO:0000313" key="8">
    <source>
        <dbReference type="Proteomes" id="UP001595378"/>
    </source>
</evidence>
<dbReference type="InterPro" id="IPR002104">
    <property type="entry name" value="Integrase_catalytic"/>
</dbReference>
<comment type="similarity">
    <text evidence="1">Belongs to the 'phage' integrase family.</text>
</comment>
<dbReference type="SUPFAM" id="SSF56349">
    <property type="entry name" value="DNA breaking-rejoining enzymes"/>
    <property type="match status" value="1"/>
</dbReference>
<reference evidence="8" key="1">
    <citation type="journal article" date="2019" name="Int. J. Syst. Evol. Microbiol.">
        <title>The Global Catalogue of Microorganisms (GCM) 10K type strain sequencing project: providing services to taxonomists for standard genome sequencing and annotation.</title>
        <authorList>
            <consortium name="The Broad Institute Genomics Platform"/>
            <consortium name="The Broad Institute Genome Sequencing Center for Infectious Disease"/>
            <person name="Wu L."/>
            <person name="Ma J."/>
        </authorList>
    </citation>
    <scope>NUCLEOTIDE SEQUENCE [LARGE SCALE GENOMIC DNA]</scope>
    <source>
        <strain evidence="8">KCTC 52606</strain>
    </source>
</reference>
<evidence type="ECO:0000313" key="7">
    <source>
        <dbReference type="EMBL" id="MFC3100675.1"/>
    </source>
</evidence>
<keyword evidence="4" id="KW-0233">DNA recombination</keyword>
<dbReference type="InterPro" id="IPR050808">
    <property type="entry name" value="Phage_Integrase"/>
</dbReference>
<dbReference type="InterPro" id="IPR025166">
    <property type="entry name" value="Integrase_DNA_bind_dom"/>
</dbReference>
<evidence type="ECO:0000259" key="6">
    <source>
        <dbReference type="PROSITE" id="PS51898"/>
    </source>
</evidence>
<comment type="caution">
    <text evidence="7">The sequence shown here is derived from an EMBL/GenBank/DDBJ whole genome shotgun (WGS) entry which is preliminary data.</text>
</comment>
<dbReference type="Pfam" id="PF22022">
    <property type="entry name" value="Phage_int_M"/>
    <property type="match status" value="1"/>
</dbReference>
<accession>A0ABV7EFL1</accession>
<evidence type="ECO:0000256" key="1">
    <source>
        <dbReference type="ARBA" id="ARBA00008857"/>
    </source>
</evidence>
<name>A0ABV7EFL1_9SPHN</name>
<keyword evidence="3" id="KW-0238">DNA-binding</keyword>
<dbReference type="PANTHER" id="PTHR30629:SF2">
    <property type="entry name" value="PROPHAGE INTEGRASE INTS-RELATED"/>
    <property type="match status" value="1"/>
</dbReference>
<evidence type="ECO:0000256" key="3">
    <source>
        <dbReference type="ARBA" id="ARBA00023125"/>
    </source>
</evidence>
<dbReference type="Pfam" id="PF13356">
    <property type="entry name" value="Arm-DNA-bind_3"/>
    <property type="match status" value="1"/>
</dbReference>
<keyword evidence="2" id="KW-0229">DNA integration</keyword>
<dbReference type="InterPro" id="IPR011010">
    <property type="entry name" value="DNA_brk_join_enz"/>
</dbReference>
<evidence type="ECO:0000256" key="2">
    <source>
        <dbReference type="ARBA" id="ARBA00022908"/>
    </source>
</evidence>
<protein>
    <submittedName>
        <fullName evidence="7">Tyrosine-type recombinase/integrase</fullName>
    </submittedName>
</protein>
<dbReference type="Gene3D" id="3.30.160.390">
    <property type="entry name" value="Integrase, DNA-binding domain"/>
    <property type="match status" value="1"/>
</dbReference>
<dbReference type="InterPro" id="IPR013762">
    <property type="entry name" value="Integrase-like_cat_sf"/>
</dbReference>
<evidence type="ECO:0000256" key="4">
    <source>
        <dbReference type="ARBA" id="ARBA00023172"/>
    </source>
</evidence>
<dbReference type="PANTHER" id="PTHR30629">
    <property type="entry name" value="PROPHAGE INTEGRASE"/>
    <property type="match status" value="1"/>
</dbReference>
<dbReference type="RefSeq" id="WP_336920581.1">
    <property type="nucleotide sequence ID" value="NZ_JBANRN010000020.1"/>
</dbReference>
<dbReference type="Pfam" id="PF00589">
    <property type="entry name" value="Phage_integrase"/>
    <property type="match status" value="1"/>
</dbReference>
<dbReference type="Gene3D" id="1.10.150.130">
    <property type="match status" value="1"/>
</dbReference>
<organism evidence="7 8">
    <name type="scientific">Alteraurantiacibacter lauratis</name>
    <dbReference type="NCBI Taxonomy" id="2054627"/>
    <lineage>
        <taxon>Bacteria</taxon>
        <taxon>Pseudomonadati</taxon>
        <taxon>Pseudomonadota</taxon>
        <taxon>Alphaproteobacteria</taxon>
        <taxon>Sphingomonadales</taxon>
        <taxon>Erythrobacteraceae</taxon>
        <taxon>Alteraurantiacibacter</taxon>
    </lineage>
</organism>
<dbReference type="Gene3D" id="1.10.443.10">
    <property type="entry name" value="Intergrase catalytic core"/>
    <property type="match status" value="1"/>
</dbReference>
<keyword evidence="8" id="KW-1185">Reference proteome</keyword>
<dbReference type="CDD" id="cd00801">
    <property type="entry name" value="INT_P4_C"/>
    <property type="match status" value="1"/>
</dbReference>
<evidence type="ECO:0000256" key="5">
    <source>
        <dbReference type="SAM" id="MobiDB-lite"/>
    </source>
</evidence>
<proteinExistence type="inferred from homology"/>
<dbReference type="Proteomes" id="UP001595378">
    <property type="component" value="Unassembled WGS sequence"/>
</dbReference>
<dbReference type="EMBL" id="JBHRSU010000024">
    <property type="protein sequence ID" value="MFC3100675.1"/>
    <property type="molecule type" value="Genomic_DNA"/>
</dbReference>
<feature type="domain" description="Tyr recombinase" evidence="6">
    <location>
        <begin position="220"/>
        <end position="417"/>
    </location>
</feature>
<sequence>MTMARGAKKAFTEEGVARLSAPRGGRREIGDAVQRGLVLRIGETGVKSWSVIYKVPGERGVSPTGRPLKGTQKRITIGQYPAIGVAAAREEAGRIIRQALEGKDPRPERRDANLLRHTNNVEAVSKRMIELAKKQVETWPRMEQVLRDYVWPTLGSRPIGDVTQADIHKLLDDLVSTDRHGTAREVRKMMSRLMNYAAEKSLVPASPMAGMKRRDLTLQVSERALTDEELRAVWAAADEMAYPFGRLFQLLILTGQRKSDWGDAQRRELDATERWLAIPMERFKSRRGHIVPLTGPAWDFAAGLPTWVSDDDDDATPDGELFLFSTTAGKRPVSGWSKAKARLDELALKHLRKARKDPEATLPPFVVHDFRRTCETRLARLGFNQEVRDAVLGHAKPGLQRTYNKHDYLDEKRAALEAYGAHIMGLLK</sequence>
<feature type="region of interest" description="Disordered" evidence="5">
    <location>
        <begin position="1"/>
        <end position="23"/>
    </location>
</feature>
<dbReference type="InterPro" id="IPR053876">
    <property type="entry name" value="Phage_int_M"/>
</dbReference>
<dbReference type="InterPro" id="IPR010998">
    <property type="entry name" value="Integrase_recombinase_N"/>
</dbReference>
<dbReference type="InterPro" id="IPR038488">
    <property type="entry name" value="Integrase_DNA-bd_sf"/>
</dbReference>
<dbReference type="PROSITE" id="PS51898">
    <property type="entry name" value="TYR_RECOMBINASE"/>
    <property type="match status" value="1"/>
</dbReference>
<gene>
    <name evidence="7" type="ORF">ACFODK_07235</name>
</gene>